<sequence>MTSHYTIRQYVYIKSWEGCIYFKCKNVVTVEKDRQDRVGVYWLVISRITRKEYIMSFYLHICLLLYWQYCLVVPIDCKTRAANLTTGAASEIDLLPFIFRILAPYHLYFNPNITDEHVTSTVVDDNTFIPDSITTTATVNDDDIYEHTTSPVAITNITIATTVTDENISVTDAADIDNDNQYDKDTSSTTFYEYIKSSVNTTVNITDEHVTSTLADDNTFVPDAITATVNDDDVYEHTTSPVAITNITIATTVTDENISVTDAADIDNDNQYDKDTSSTTFYEYIKSSVNTTVNIIDEHVTSTLADDNTFVPDAITTTVNDDDVYEHTTSPVAITTITDDNISVTDAADIDNDNQYDKDTSSTTFYEYIKSSVNTTVNITDEHVTSSVVDDNTFVPDAITTTATVNDDDVYEHTTSPVAITTITDDNIPVTDAADIDNDNQYDKDTSSTTFYEYIKSSVNTTVNITDEHVTSTLADDNTFVPDAITTTATVNDDDVYEHTTSPVVITTITDDNISVTDAADIDNDNQYDKDTSSTTFYEYIKSSVNTTVNITDEHVTSTLADDNTFVPDAITTTATVNDDDVYEHTTSSISVSISISSLLLSFLVLYVYILLYYIFSVFE</sequence>
<evidence type="ECO:0000313" key="2">
    <source>
        <dbReference type="EMBL" id="BDT62108.1"/>
    </source>
</evidence>
<evidence type="ECO:0000256" key="1">
    <source>
        <dbReference type="SAM" id="Phobius"/>
    </source>
</evidence>
<protein>
    <submittedName>
        <fullName evidence="2">Uncharacterized protein</fullName>
    </submittedName>
</protein>
<proteinExistence type="predicted"/>
<keyword evidence="1" id="KW-0472">Membrane</keyword>
<dbReference type="EMBL" id="LC738872">
    <property type="protein sequence ID" value="BDT62108.1"/>
    <property type="molecule type" value="Genomic_DNA"/>
</dbReference>
<keyword evidence="1" id="KW-1133">Transmembrane helix</keyword>
<organism evidence="2">
    <name type="scientific">Litopenaeus vannamei majanivirus Nimav-1_LVa</name>
    <dbReference type="NCBI Taxonomy" id="2984273"/>
    <lineage>
        <taxon>Viruses</taxon>
        <taxon>Viruses incertae sedis</taxon>
        <taxon>Naldaviricetes</taxon>
        <taxon>Nimaviridae</taxon>
    </lineage>
</organism>
<reference evidence="2" key="1">
    <citation type="submission" date="2022-10" db="EMBL/GenBank/DDBJ databases">
        <title>Genome sequences of endogenous nimaviruses in decapod crustaceans.</title>
        <authorList>
            <person name="Kawato S."/>
            <person name="Nozaki R."/>
            <person name="Kondo H."/>
            <person name="Hirono I."/>
        </authorList>
    </citation>
    <scope>NUCLEOTIDE SEQUENCE</scope>
    <source>
        <strain evidence="2">Lva-Nima_1</strain>
    </source>
</reference>
<accession>A0A9C7BH57</accession>
<feature type="transmembrane region" description="Helical" evidence="1">
    <location>
        <begin position="594"/>
        <end position="616"/>
    </location>
</feature>
<keyword evidence="1" id="KW-0812">Transmembrane</keyword>
<name>A0A9C7BH57_9VIRU</name>
<feature type="transmembrane region" description="Helical" evidence="1">
    <location>
        <begin position="57"/>
        <end position="75"/>
    </location>
</feature>